<protein>
    <submittedName>
        <fullName evidence="1">Uncharacterized protein</fullName>
    </submittedName>
</protein>
<gene>
    <name evidence="1" type="ORF">H0S73_23275</name>
</gene>
<dbReference type="AlphaFoldDB" id="A0A838BVE4"/>
<name>A0A838BVE4_9HYPH</name>
<dbReference type="RefSeq" id="WP_181054600.1">
    <property type="nucleotide sequence ID" value="NZ_JACDXJ010000002.1"/>
</dbReference>
<comment type="caution">
    <text evidence="1">The sequence shown here is derived from an EMBL/GenBank/DDBJ whole genome shotgun (WGS) entry which is preliminary data.</text>
</comment>
<evidence type="ECO:0000313" key="2">
    <source>
        <dbReference type="Proteomes" id="UP000572984"/>
    </source>
</evidence>
<reference evidence="1 2" key="1">
    <citation type="submission" date="2020-07" db="EMBL/GenBank/DDBJ databases">
        <title>Draft genome and description of Microvirga mediterraneensis Marseille-Q2068 sp. nov.</title>
        <authorList>
            <person name="Boxberger M."/>
        </authorList>
    </citation>
    <scope>NUCLEOTIDE SEQUENCE [LARGE SCALE GENOMIC DNA]</scope>
    <source>
        <strain evidence="1 2">Marseille-Q2068</strain>
    </source>
</reference>
<dbReference type="EMBL" id="JACDXJ010000002">
    <property type="protein sequence ID" value="MBA1159019.1"/>
    <property type="molecule type" value="Genomic_DNA"/>
</dbReference>
<evidence type="ECO:0000313" key="1">
    <source>
        <dbReference type="EMBL" id="MBA1159019.1"/>
    </source>
</evidence>
<proteinExistence type="predicted"/>
<organism evidence="1 2">
    <name type="scientific">Microvirga mediterraneensis</name>
    <dbReference type="NCBI Taxonomy" id="2754695"/>
    <lineage>
        <taxon>Bacteria</taxon>
        <taxon>Pseudomonadati</taxon>
        <taxon>Pseudomonadota</taxon>
        <taxon>Alphaproteobacteria</taxon>
        <taxon>Hyphomicrobiales</taxon>
        <taxon>Methylobacteriaceae</taxon>
        <taxon>Microvirga</taxon>
    </lineage>
</organism>
<dbReference type="Proteomes" id="UP000572984">
    <property type="component" value="Unassembled WGS sequence"/>
</dbReference>
<keyword evidence="2" id="KW-1185">Reference proteome</keyword>
<sequence>MTTRKTKTAPHPNRALAKSKLTITAAAASRYSLNSHATFSVGADVFCRAAEHALASPPLTIGSELKITVELPVSLAVEIGICAHMLVRVQRAAYQVVFAPAARNRLRGTICQDIEVAWDARDARMQAIGPAYALEHPHLAALELVWHKLHEMAAADPAQSAER</sequence>
<accession>A0A838BVE4</accession>